<reference evidence="3" key="1">
    <citation type="journal article" date="2016" name="Genome Announc.">
        <title>Draft genome sequences of fungus Aspergillus calidoustus.</title>
        <authorList>
            <person name="Horn F."/>
            <person name="Linde J."/>
            <person name="Mattern D.J."/>
            <person name="Walther G."/>
            <person name="Guthke R."/>
            <person name="Scherlach K."/>
            <person name="Martin K."/>
            <person name="Brakhage A.A."/>
            <person name="Petzke L."/>
            <person name="Valiante V."/>
        </authorList>
    </citation>
    <scope>NUCLEOTIDE SEQUENCE [LARGE SCALE GENOMIC DNA]</scope>
    <source>
        <strain evidence="3">SF006504</strain>
    </source>
</reference>
<evidence type="ECO:0000256" key="1">
    <source>
        <dbReference type="SAM" id="MobiDB-lite"/>
    </source>
</evidence>
<name>A0A0U5GHZ7_ASPCI</name>
<feature type="region of interest" description="Disordered" evidence="1">
    <location>
        <begin position="1"/>
        <end position="40"/>
    </location>
</feature>
<dbReference type="EMBL" id="CDMC01000001">
    <property type="protein sequence ID" value="CEL00436.1"/>
    <property type="molecule type" value="Genomic_DNA"/>
</dbReference>
<feature type="compositionally biased region" description="Low complexity" evidence="1">
    <location>
        <begin position="30"/>
        <end position="40"/>
    </location>
</feature>
<evidence type="ECO:0000313" key="2">
    <source>
        <dbReference type="EMBL" id="CEL00436.1"/>
    </source>
</evidence>
<sequence>MAMCLTTPSPPIHRPLAPAGWRRPSIQTGRSISASTTRTAAATTSRRPILASSTCATTPMAHFCLSSRRCARTCLIAGVHIMAYTGLDCTGGSASGLSLSNSKGSQGVASGDAGSQSFMLEESLSCSVKAENESKTTVTLDLYSQFGCCDSIETIKVGNIGTCHDVNKLFHSLSRAVGKDMFGWLYHIHPYTGAGCTGEAGDKISLSNSKHCTQHGTAWNSFRISQDCRHITPDTASDTAVTLALYRDGNCCVLTIEKYSLGNLDSCHTPDARFVSITQAVGKNMFGRRIYIQAYTGAGCTGEMRQISLTNAHDCDLEAERKRTRPTNSNPSTMELAMYSDGGCCALEGTTTAGTLDKCHNAPQGQFTTFNLNAGSNLINEGTWLYMDAQADCAGGAYKLIIPPKADPPSEPIGEPQAPCRPSHTGCVTAHCYEQTNNVLFEDYMTIHVYKDGKFILLLQKSISNAGQGTHWTWSNVQDPDGVVWDFQVGGNCGQIQYQNSAQASKDWVSLDQSRQQSTFDCDFGTHTGHCLEFESSSWDDDTCASGSNPPFCDYRARCDPVYPGDPAKCC</sequence>
<gene>
    <name evidence="2" type="ORF">ASPCAL00036</name>
</gene>
<dbReference type="AlphaFoldDB" id="A0A0U5GHZ7"/>
<organism evidence="2 3">
    <name type="scientific">Aspergillus calidoustus</name>
    <dbReference type="NCBI Taxonomy" id="454130"/>
    <lineage>
        <taxon>Eukaryota</taxon>
        <taxon>Fungi</taxon>
        <taxon>Dikarya</taxon>
        <taxon>Ascomycota</taxon>
        <taxon>Pezizomycotina</taxon>
        <taxon>Eurotiomycetes</taxon>
        <taxon>Eurotiomycetidae</taxon>
        <taxon>Eurotiales</taxon>
        <taxon>Aspergillaceae</taxon>
        <taxon>Aspergillus</taxon>
        <taxon>Aspergillus subgen. Nidulantes</taxon>
    </lineage>
</organism>
<accession>A0A0U5GHZ7</accession>
<keyword evidence="3" id="KW-1185">Reference proteome</keyword>
<evidence type="ECO:0000313" key="3">
    <source>
        <dbReference type="Proteomes" id="UP000054771"/>
    </source>
</evidence>
<dbReference type="Proteomes" id="UP000054771">
    <property type="component" value="Unassembled WGS sequence"/>
</dbReference>
<protein>
    <submittedName>
        <fullName evidence="2">Uncharacterized protein</fullName>
    </submittedName>
</protein>
<proteinExistence type="predicted"/>
<dbReference type="OrthoDB" id="4777528at2759"/>